<keyword evidence="5" id="KW-0997">Cell inner membrane</keyword>
<dbReference type="PANTHER" id="PTHR33446">
    <property type="entry name" value="PROTEIN TONB-RELATED"/>
    <property type="match status" value="1"/>
</dbReference>
<evidence type="ECO:0000313" key="14">
    <source>
        <dbReference type="Proteomes" id="UP000476338"/>
    </source>
</evidence>
<evidence type="ECO:0000256" key="7">
    <source>
        <dbReference type="ARBA" id="ARBA00022927"/>
    </source>
</evidence>
<keyword evidence="14" id="KW-1185">Reference proteome</keyword>
<dbReference type="Gene3D" id="3.30.1150.10">
    <property type="match status" value="1"/>
</dbReference>
<keyword evidence="6 11" id="KW-0812">Transmembrane</keyword>
<dbReference type="EMBL" id="VWSJ01000027">
    <property type="protein sequence ID" value="MSN96853.1"/>
    <property type="molecule type" value="Genomic_DNA"/>
</dbReference>
<evidence type="ECO:0000256" key="3">
    <source>
        <dbReference type="ARBA" id="ARBA00022448"/>
    </source>
</evidence>
<evidence type="ECO:0000256" key="10">
    <source>
        <dbReference type="SAM" id="MobiDB-lite"/>
    </source>
</evidence>
<dbReference type="NCBIfam" id="TIGR01352">
    <property type="entry name" value="tonB_Cterm"/>
    <property type="match status" value="1"/>
</dbReference>
<protein>
    <submittedName>
        <fullName evidence="13">Energy transducer TonB</fullName>
    </submittedName>
</protein>
<organism evidence="13 14">
    <name type="scientific">Campylobacter portucalensis</name>
    <dbReference type="NCBI Taxonomy" id="2608384"/>
    <lineage>
        <taxon>Bacteria</taxon>
        <taxon>Pseudomonadati</taxon>
        <taxon>Campylobacterota</taxon>
        <taxon>Epsilonproteobacteria</taxon>
        <taxon>Campylobacterales</taxon>
        <taxon>Campylobacteraceae</taxon>
        <taxon>Campylobacter</taxon>
    </lineage>
</organism>
<reference evidence="13 14" key="2">
    <citation type="submission" date="2020-03" db="EMBL/GenBank/DDBJ databases">
        <title>Campylobacter portucalensis sp. nov., a new species of Campylobacter isolated from the reproductive tract of bulls.</title>
        <authorList>
            <person name="Silva M.F."/>
            <person name="Pereira G."/>
            <person name="Carneiro C."/>
            <person name="Hemphill A."/>
            <person name="Mateus L."/>
            <person name="Lopes-Da-Costa L."/>
            <person name="Silva E."/>
        </authorList>
    </citation>
    <scope>NUCLEOTIDE SEQUENCE [LARGE SCALE GENOMIC DNA]</scope>
    <source>
        <strain evidence="13 14">FMV-PI01</strain>
    </source>
</reference>
<keyword evidence="9 11" id="KW-0472">Membrane</keyword>
<dbReference type="RefSeq" id="WP_154571115.1">
    <property type="nucleotide sequence ID" value="NZ_VWSJ01000027.1"/>
</dbReference>
<dbReference type="GO" id="GO:0005886">
    <property type="term" value="C:plasma membrane"/>
    <property type="evidence" value="ECO:0007669"/>
    <property type="project" value="UniProtKB-SubCell"/>
</dbReference>
<dbReference type="InterPro" id="IPR006260">
    <property type="entry name" value="TonB/TolA_C"/>
</dbReference>
<evidence type="ECO:0000256" key="5">
    <source>
        <dbReference type="ARBA" id="ARBA00022519"/>
    </source>
</evidence>
<comment type="caution">
    <text evidence="13">The sequence shown here is derived from an EMBL/GenBank/DDBJ whole genome shotgun (WGS) entry which is preliminary data.</text>
</comment>
<comment type="subcellular location">
    <subcellularLocation>
        <location evidence="1">Cell inner membrane</location>
        <topology evidence="1">Single-pass membrane protein</topology>
        <orientation evidence="1">Periplasmic side</orientation>
    </subcellularLocation>
</comment>
<keyword evidence="3" id="KW-0813">Transport</keyword>
<evidence type="ECO:0000256" key="8">
    <source>
        <dbReference type="ARBA" id="ARBA00022989"/>
    </source>
</evidence>
<keyword evidence="4" id="KW-1003">Cell membrane</keyword>
<dbReference type="InterPro" id="IPR051045">
    <property type="entry name" value="TonB-dependent_transducer"/>
</dbReference>
<dbReference type="GO" id="GO:0015031">
    <property type="term" value="P:protein transport"/>
    <property type="evidence" value="ECO:0007669"/>
    <property type="project" value="UniProtKB-KW"/>
</dbReference>
<evidence type="ECO:0000256" key="6">
    <source>
        <dbReference type="ARBA" id="ARBA00022692"/>
    </source>
</evidence>
<sequence>MNNKSYFYGIAISLFFHFLIVFLIFYKHLNSGEMGGYGGEVDEFESVMIVSNLPIGDLKEASVNSVLATQNYEAMPEYEEASVVDNVEALEDSTLSEMEFNSEIEIKKSKKTNKVIKNAPIKNKKITKKSEIKDENIKKKQIDKPVSMISGNFNQVAKDNYSSAPMNENGSKISSPSTGNSNSKKVSYQSLVFSHLNKFKNYPKNSILNKEEGMVIIRVKLDKDGNVLLADIKKSCNFESLNNAATQLFKKASPLPKPPENLIKNGVLVFSMPVEYDIKKYLKNR</sequence>
<proteinExistence type="inferred from homology"/>
<feature type="domain" description="TonB C-terminal" evidence="12">
    <location>
        <begin position="187"/>
        <end position="285"/>
    </location>
</feature>
<evidence type="ECO:0000256" key="2">
    <source>
        <dbReference type="ARBA" id="ARBA00006555"/>
    </source>
</evidence>
<keyword evidence="8 11" id="KW-1133">Transmembrane helix</keyword>
<dbReference type="AlphaFoldDB" id="A0A6L5WM07"/>
<evidence type="ECO:0000313" key="13">
    <source>
        <dbReference type="EMBL" id="MSN96853.1"/>
    </source>
</evidence>
<dbReference type="GO" id="GO:0055085">
    <property type="term" value="P:transmembrane transport"/>
    <property type="evidence" value="ECO:0007669"/>
    <property type="project" value="InterPro"/>
</dbReference>
<accession>A0A6L5WM07</accession>
<dbReference type="Proteomes" id="UP000476338">
    <property type="component" value="Unassembled WGS sequence"/>
</dbReference>
<feature type="region of interest" description="Disordered" evidence="10">
    <location>
        <begin position="159"/>
        <end position="182"/>
    </location>
</feature>
<gene>
    <name evidence="13" type="ORF">F1B92_06700</name>
</gene>
<comment type="similarity">
    <text evidence="2">Belongs to the TonB family.</text>
</comment>
<dbReference type="Pfam" id="PF03544">
    <property type="entry name" value="TonB_C"/>
    <property type="match status" value="1"/>
</dbReference>
<feature type="transmembrane region" description="Helical" evidence="11">
    <location>
        <begin position="6"/>
        <end position="26"/>
    </location>
</feature>
<dbReference type="SUPFAM" id="SSF74653">
    <property type="entry name" value="TolA/TonB C-terminal domain"/>
    <property type="match status" value="1"/>
</dbReference>
<evidence type="ECO:0000256" key="9">
    <source>
        <dbReference type="ARBA" id="ARBA00023136"/>
    </source>
</evidence>
<evidence type="ECO:0000259" key="12">
    <source>
        <dbReference type="PROSITE" id="PS52015"/>
    </source>
</evidence>
<evidence type="ECO:0000256" key="4">
    <source>
        <dbReference type="ARBA" id="ARBA00022475"/>
    </source>
</evidence>
<evidence type="ECO:0000256" key="11">
    <source>
        <dbReference type="SAM" id="Phobius"/>
    </source>
</evidence>
<name>A0A6L5WM07_9BACT</name>
<dbReference type="InterPro" id="IPR037682">
    <property type="entry name" value="TonB_C"/>
</dbReference>
<keyword evidence="7" id="KW-0653">Protein transport</keyword>
<evidence type="ECO:0000256" key="1">
    <source>
        <dbReference type="ARBA" id="ARBA00004383"/>
    </source>
</evidence>
<reference evidence="13 14" key="1">
    <citation type="submission" date="2019-09" db="EMBL/GenBank/DDBJ databases">
        <authorList>
            <person name="Silva M."/>
            <person name="Pereira G."/>
            <person name="Lopes-Da-Costa L."/>
            <person name="Silva E."/>
        </authorList>
    </citation>
    <scope>NUCLEOTIDE SEQUENCE [LARGE SCALE GENOMIC DNA]</scope>
    <source>
        <strain evidence="13 14">FMV-PI01</strain>
    </source>
</reference>
<dbReference type="PROSITE" id="PS52015">
    <property type="entry name" value="TONB_CTD"/>
    <property type="match status" value="1"/>
</dbReference>